<reference evidence="3 4" key="1">
    <citation type="submission" date="2019-03" db="EMBL/GenBank/DDBJ databases">
        <title>Draft genome of Brevundimonas sp. a heavy metal resistant soil bacteria.</title>
        <authorList>
            <person name="Soto J."/>
        </authorList>
    </citation>
    <scope>NUCLEOTIDE SEQUENCE [LARGE SCALE GENOMIC DNA]</scope>
    <source>
        <strain evidence="3 4">B-10</strain>
    </source>
</reference>
<name>A0A4Y9S6P2_9CAUL</name>
<proteinExistence type="predicted"/>
<dbReference type="Gene3D" id="2.30.30.390">
    <property type="entry name" value="Hemimethylated DNA-binding domain"/>
    <property type="match status" value="1"/>
</dbReference>
<accession>A0A4Y9S6P2</accession>
<evidence type="ECO:0000259" key="2">
    <source>
        <dbReference type="SMART" id="SM00992"/>
    </source>
</evidence>
<dbReference type="Pfam" id="PF08755">
    <property type="entry name" value="YccV-like"/>
    <property type="match status" value="1"/>
</dbReference>
<dbReference type="InterPro" id="IPR036623">
    <property type="entry name" value="Hemimethylated_DNA-bd_sf"/>
</dbReference>
<organism evidence="3 4">
    <name type="scientific">Brevundimonas intermedia</name>
    <dbReference type="NCBI Taxonomy" id="74315"/>
    <lineage>
        <taxon>Bacteria</taxon>
        <taxon>Pseudomonadati</taxon>
        <taxon>Pseudomonadota</taxon>
        <taxon>Alphaproteobacteria</taxon>
        <taxon>Caulobacterales</taxon>
        <taxon>Caulobacteraceae</taxon>
        <taxon>Brevundimonas</taxon>
    </lineage>
</organism>
<dbReference type="NCBIfam" id="TIGR02097">
    <property type="entry name" value="yccV"/>
    <property type="match status" value="1"/>
</dbReference>
<protein>
    <recommendedName>
        <fullName evidence="1">Heat shock protein HspQ</fullName>
    </recommendedName>
</protein>
<evidence type="ECO:0000313" key="4">
    <source>
        <dbReference type="Proteomes" id="UP000298216"/>
    </source>
</evidence>
<evidence type="ECO:0000256" key="1">
    <source>
        <dbReference type="NCBIfam" id="TIGR02097"/>
    </source>
</evidence>
<comment type="caution">
    <text evidence="3">The sequence shown here is derived from an EMBL/GenBank/DDBJ whole genome shotgun (WGS) entry which is preliminary data.</text>
</comment>
<dbReference type="Proteomes" id="UP000298216">
    <property type="component" value="Unassembled WGS sequence"/>
</dbReference>
<keyword evidence="4" id="KW-1185">Reference proteome</keyword>
<dbReference type="SMART" id="SM00992">
    <property type="entry name" value="YccV-like"/>
    <property type="match status" value="1"/>
</dbReference>
<dbReference type="RefSeq" id="WP_135193195.1">
    <property type="nucleotide sequence ID" value="NZ_SPVH01000001.1"/>
</dbReference>
<gene>
    <name evidence="3" type="primary">hspQ</name>
    <name evidence="3" type="ORF">EGY25_00990</name>
</gene>
<keyword evidence="3" id="KW-0346">Stress response</keyword>
<dbReference type="GO" id="GO:0003677">
    <property type="term" value="F:DNA binding"/>
    <property type="evidence" value="ECO:0007669"/>
    <property type="project" value="UniProtKB-UniRule"/>
</dbReference>
<evidence type="ECO:0000313" key="3">
    <source>
        <dbReference type="EMBL" id="TFW15198.1"/>
    </source>
</evidence>
<sequence length="102" mass="11234">MTRIYTARFAIGQIVRHRDDAFRGVVMDVDHAYDGPAGETGLVAADQPFYRVYALGEDGGFVAYAAEAVLEDGRSVLLPDDAERWFTTDGLGHHAPLDEQLH</sequence>
<dbReference type="AlphaFoldDB" id="A0A4Y9S6P2"/>
<feature type="domain" description="Hemimethylated DNA-binding" evidence="2">
    <location>
        <begin position="6"/>
        <end position="97"/>
    </location>
</feature>
<dbReference type="EMBL" id="SPVH01000001">
    <property type="protein sequence ID" value="TFW15198.1"/>
    <property type="molecule type" value="Genomic_DNA"/>
</dbReference>
<dbReference type="OrthoDB" id="9797680at2"/>
<dbReference type="SUPFAM" id="SSF141255">
    <property type="entry name" value="YccV-like"/>
    <property type="match status" value="1"/>
</dbReference>
<dbReference type="InterPro" id="IPR011722">
    <property type="entry name" value="Hemimethylated_DNA-bd_dom"/>
</dbReference>